<protein>
    <submittedName>
        <fullName evidence="2">Wsv313-like protein</fullName>
    </submittedName>
</protein>
<proteinExistence type="predicted"/>
<organism evidence="2">
    <name type="scientific">Metopaulias depressus WSSV-like virus</name>
    <dbReference type="NCBI Taxonomy" id="1675544"/>
    <lineage>
        <taxon>Viruses</taxon>
        <taxon>Viruses incertae sedis</taxon>
        <taxon>Naldaviricetes</taxon>
        <taxon>Nimaviridae</taxon>
        <taxon>Whispovirus</taxon>
    </lineage>
</organism>
<accession>A0A0K0VLA2</accession>
<reference evidence="2" key="1">
    <citation type="journal article" date="2015" name="BMC Evol. Biol.">
        <title>Characterization of fossilized relatives of the White Spot Syndrome Virus in genomes of decapod crustaceans.</title>
        <authorList>
            <person name="Rozenberg A."/>
            <person name="Brand P."/>
            <person name="Rivera N."/>
            <person name="Leese F."/>
            <person name="Schubart C.D."/>
        </authorList>
    </citation>
    <scope>NUCLEOTIDE SEQUENCE</scope>
    <source>
        <strain evidence="2">747*9</strain>
    </source>
</reference>
<feature type="compositionally biased region" description="Acidic residues" evidence="1">
    <location>
        <begin position="57"/>
        <end position="67"/>
    </location>
</feature>
<dbReference type="GO" id="GO:0030041">
    <property type="term" value="P:actin filament polymerization"/>
    <property type="evidence" value="ECO:0007669"/>
    <property type="project" value="TreeGrafter"/>
</dbReference>
<feature type="compositionally biased region" description="Acidic residues" evidence="1">
    <location>
        <begin position="973"/>
        <end position="984"/>
    </location>
</feature>
<feature type="region of interest" description="Disordered" evidence="1">
    <location>
        <begin position="395"/>
        <end position="429"/>
    </location>
</feature>
<sequence length="991" mass="110444">MGSTLRLSEGAGVLDVYDHEEDEGGERDEFDDEEPEEEYDDDEYDEEEEGLAVGGGYEEEEELEDDLTSVRNPHQENEKEEEYADEKDVSLSQPFEKEEEEKEEEINQQVDPSLLALAAAQQQDEIITNKTPSFLEERDRTASGEIKKKVYDFMMTSKNNKSATPLRKIPSPPPSYMTPANFPILPPPPDHSSYIPSSENVRENVRPTLISPSPQPEGESISSPPAPEKESISPPPPPGEKSISPPLPPEKKPIDRSVSSSVSGGFANDYYSYLMEGNSLGIEGKEDPSPKEIPSRSGRSDASAKKYPTEFSADLIHNYDGVYKNYSSSSFLSSQSPQPLPPPSPSSTAAVAVSPRFIPATTFPIEREVSEESIMMAAKEDAFLLHNSPPPLPSSLIIPPLPPPPLPSSPPPPPLPPPPPKKTPENPHSTLADVFSKVNDVLGGKEALQKIEENMEAAILKAKVQMLRDTTNNLRCGPIVDIIFGDGDVPNKPLPDDLRRLKNIIAGELTLNEFIKSSEVSDLSSAELFRRSNENLEMVQRQQIMSNPLFSDISSASSIFSKVRRKNSINREVAAEKEKEEIGGEVVACNTIINPEKNLHMELFNLLNSTPGKKEDPCLKLSDRVSFLNRLIHYKTANNISWMRLINLVSNISSQAAVVLFGDGDEQNINNREETTTKDMNLGSIGVDLLFGAASDMLERNMSRVCVDIGELTLYLNIPVVLLQWPQEFIRTDEYKNILMRSISSFSTRMTIPSMYIIDQIMFDNEEKEKILGEEEEQHNLELFSEGDKMASINKLYNEIRSGRGRERELMRSIFHEQQQQHQTMLSLSTTNNSLDTSTAYSAAASIIDYKIPMFDNMMNGVVKYLDKRKHLISAAVIKLLKKAKLNITVYCIKNKLNNVSAKCDKKLINNEEEDDAPMQNLMYRSSALSVVGKRGRSVVARRRGGAPASIKRPPPSILLNRIKRLKEWEITSSDESELSDGDTDSGIRDG</sequence>
<feature type="compositionally biased region" description="Basic and acidic residues" evidence="1">
    <location>
        <begin position="283"/>
        <end position="306"/>
    </location>
</feature>
<feature type="compositionally biased region" description="Low complexity" evidence="1">
    <location>
        <begin position="327"/>
        <end position="337"/>
    </location>
</feature>
<dbReference type="EMBL" id="KR820242">
    <property type="protein sequence ID" value="AKS10629.1"/>
    <property type="molecule type" value="Genomic_DNA"/>
</dbReference>
<feature type="region of interest" description="Disordered" evidence="1">
    <location>
        <begin position="327"/>
        <end position="350"/>
    </location>
</feature>
<feature type="compositionally biased region" description="Acidic residues" evidence="1">
    <location>
        <begin position="97"/>
        <end position="106"/>
    </location>
</feature>
<dbReference type="PANTHER" id="PTHR45691:SF1">
    <property type="entry name" value="FH2 DOMAIN-CONTAINING PROTEIN 1-RELATED"/>
    <property type="match status" value="1"/>
</dbReference>
<feature type="compositionally biased region" description="Basic and acidic residues" evidence="1">
    <location>
        <begin position="135"/>
        <end position="151"/>
    </location>
</feature>
<evidence type="ECO:0000256" key="1">
    <source>
        <dbReference type="SAM" id="MobiDB-lite"/>
    </source>
</evidence>
<feature type="region of interest" description="Disordered" evidence="1">
    <location>
        <begin position="972"/>
        <end position="991"/>
    </location>
</feature>
<feature type="compositionally biased region" description="Acidic residues" evidence="1">
    <location>
        <begin position="18"/>
        <end position="50"/>
    </location>
</feature>
<dbReference type="PANTHER" id="PTHR45691">
    <property type="entry name" value="PROTEIN DIAPHANOUS"/>
    <property type="match status" value="1"/>
</dbReference>
<feature type="compositionally biased region" description="Pro residues" evidence="1">
    <location>
        <begin position="395"/>
        <end position="421"/>
    </location>
</feature>
<feature type="region of interest" description="Disordered" evidence="1">
    <location>
        <begin position="124"/>
        <end position="263"/>
    </location>
</feature>
<feature type="region of interest" description="Disordered" evidence="1">
    <location>
        <begin position="280"/>
        <end position="306"/>
    </location>
</feature>
<name>A0A0K0VLA2_9VIRU</name>
<evidence type="ECO:0000313" key="2">
    <source>
        <dbReference type="EMBL" id="AKS10629.1"/>
    </source>
</evidence>
<dbReference type="InterPro" id="IPR051412">
    <property type="entry name" value="Formin_Homology_Diaphanous_sf"/>
</dbReference>
<feature type="region of interest" description="Disordered" evidence="1">
    <location>
        <begin position="1"/>
        <end position="109"/>
    </location>
</feature>